<reference evidence="16 17" key="1">
    <citation type="submission" date="2016-03" db="EMBL/GenBank/DDBJ databases">
        <title>How can Kluyveromyces marxianus grow so fast - potential evolutionary course in Saccharomyces Complex revealed by comparative genomics.</title>
        <authorList>
            <person name="Mo W."/>
            <person name="Lu W."/>
            <person name="Yang X."/>
            <person name="Qi J."/>
            <person name="Lv H."/>
        </authorList>
    </citation>
    <scope>NUCLEOTIDE SEQUENCE [LARGE SCALE GENOMIC DNA]</scope>
    <source>
        <strain evidence="16 17">FIM1</strain>
    </source>
</reference>
<dbReference type="EMBL" id="CP015060">
    <property type="protein sequence ID" value="QGN17950.1"/>
    <property type="molecule type" value="Genomic_DNA"/>
</dbReference>
<proteinExistence type="inferred from homology"/>
<feature type="transmembrane region" description="Helical" evidence="14">
    <location>
        <begin position="361"/>
        <end position="384"/>
    </location>
</feature>
<dbReference type="InterPro" id="IPR007873">
    <property type="entry name" value="Glycosyltransferase_ALG3"/>
</dbReference>
<comment type="function">
    <text evidence="11 14">Dol-P-Man:Man(5)GlcNAc(2)-PP-Dol alpha-1,3-mannosyltransferase that operates in the biosynthetic pathway of dolichol-linked oligosaccharides, the glycan precursors employed in protein asparagine (N)-glycosylation. The assembly of dolichol-linked oligosaccharides begins on the cytosolic side of the endoplasmic reticulum membrane and finishes in its lumen. The sequential addition of sugars to dolichol pyrophosphate produces dolichol-linked oligosaccharides containing fourteen sugars, including two GlcNAcs, nine mannoses and three glucoses. Once assembled, the oligosaccharide is transferred from the lipid to nascent proteins by oligosaccharyltransferases. In the lumen of the endoplasmic reticulum, adds the first dolichyl beta-D-mannosyl phosphate derived mannose in an alpha-1,3 linkage to Man(5)GlcNAc(2)-PP-dolichol to produce Man(6)GlcNAc(2)-PP-dolichol.</text>
</comment>
<keyword evidence="7 14" id="KW-0812">Transmembrane</keyword>
<evidence type="ECO:0000256" key="5">
    <source>
        <dbReference type="ARBA" id="ARBA00022676"/>
    </source>
</evidence>
<comment type="subcellular location">
    <subcellularLocation>
        <location evidence="1 14">Endoplasmic reticulum membrane</location>
        <topology evidence="1 14">Multi-pass membrane protein</topology>
    </subcellularLocation>
</comment>
<evidence type="ECO:0000256" key="14">
    <source>
        <dbReference type="RuleBase" id="RU364047"/>
    </source>
</evidence>
<feature type="transmembrane region" description="Helical" evidence="14">
    <location>
        <begin position="181"/>
        <end position="203"/>
    </location>
</feature>
<dbReference type="EC" id="2.4.1.258" evidence="3 14"/>
<evidence type="ECO:0000256" key="15">
    <source>
        <dbReference type="SAM" id="MobiDB-lite"/>
    </source>
</evidence>
<evidence type="ECO:0000256" key="6">
    <source>
        <dbReference type="ARBA" id="ARBA00022679"/>
    </source>
</evidence>
<feature type="region of interest" description="Disordered" evidence="15">
    <location>
        <begin position="1"/>
        <end position="31"/>
    </location>
</feature>
<keyword evidence="9 14" id="KW-1133">Transmembrane helix</keyword>
<name>A0ABX6F2A2_KLUMA</name>
<feature type="transmembrane region" description="Helical" evidence="14">
    <location>
        <begin position="396"/>
        <end position="420"/>
    </location>
</feature>
<comment type="similarity">
    <text evidence="13">Belongs to the glycosyltransferase ALG3 family.</text>
</comment>
<gene>
    <name evidence="16" type="primary">ALG3</name>
    <name evidence="16" type="ORF">FIM1_5159</name>
</gene>
<dbReference type="PANTHER" id="PTHR12646:SF0">
    <property type="entry name" value="DOL-P-MAN:MAN(5)GLCNAC(2)-PP-DOL ALPHA-1,3-MANNOSYLTRANSFERASE"/>
    <property type="match status" value="1"/>
</dbReference>
<comment type="pathway">
    <text evidence="2 14">Protein modification; protein glycosylation.</text>
</comment>
<keyword evidence="6 14" id="KW-0808">Transferase</keyword>
<feature type="transmembrane region" description="Helical" evidence="14">
    <location>
        <begin position="258"/>
        <end position="276"/>
    </location>
</feature>
<evidence type="ECO:0000256" key="4">
    <source>
        <dbReference type="ARBA" id="ARBA00015561"/>
    </source>
</evidence>
<evidence type="ECO:0000256" key="8">
    <source>
        <dbReference type="ARBA" id="ARBA00022824"/>
    </source>
</evidence>
<sequence>MSQEVDPARQNDAVEPKVEDTVSDGMNKEEKFERPPFTPLQDCIDAFNYIMWNPEAHFITLPLLLILESLAMKIIQKAVSYTEIDYTAYMEQIWMIKNGERNYLNIAGGTGPLVYPAGHVVIYKVMESISDGLEKIPNAQQFFRYLDLVTLFVQFAIYYILKVPSAYVVFAVLSKRLHSIYVLRLFNDCFTTLFVSLSVLLLITSTKVQRRRRRSIVVCIASVFYSMAVSIKMNALLYLPGVLLSVYLLEKGNLFKTFLNIVIMFTWQVVVAIPFWREYPKEYLKGAFDFGRQFMYKWSVNWQMVEEEVFLNPVFHRALLVSHCVVLLMFIIFKMLPMTVDQTISACKSSLLHPFTSVLPASVNLTATTVAYTLLVTNYIGILFARSLHYQFLAWYHWTLPVILYWSPLPYPVCVAWYAAHEWCWNSYPPNATASALLHFCNATMLVLVWLGRRSTSAVPASVTKDKQE</sequence>
<protein>
    <recommendedName>
        <fullName evidence="4 14">Dol-P-Man:Man(5)GlcNAc(2)-PP-Dol alpha-1,3-mannosyltransferase</fullName>
        <ecNumber evidence="3 14">2.4.1.258</ecNumber>
    </recommendedName>
    <alternativeName>
        <fullName evidence="14">Dol-P-Man-dependent alpha(1-3)-mannosyltransferase</fullName>
    </alternativeName>
</protein>
<evidence type="ECO:0000256" key="2">
    <source>
        <dbReference type="ARBA" id="ARBA00004922"/>
    </source>
</evidence>
<evidence type="ECO:0000256" key="9">
    <source>
        <dbReference type="ARBA" id="ARBA00022989"/>
    </source>
</evidence>
<dbReference type="Pfam" id="PF05208">
    <property type="entry name" value="ALG3"/>
    <property type="match status" value="1"/>
</dbReference>
<reference evidence="16 17" key="2">
    <citation type="submission" date="2019-11" db="EMBL/GenBank/DDBJ databases">
        <authorList>
            <person name="Lu H."/>
        </authorList>
    </citation>
    <scope>NUCLEOTIDE SEQUENCE [LARGE SCALE GENOMIC DNA]</scope>
    <source>
        <strain evidence="16 17">FIM1</strain>
    </source>
</reference>
<evidence type="ECO:0000256" key="1">
    <source>
        <dbReference type="ARBA" id="ARBA00004477"/>
    </source>
</evidence>
<evidence type="ECO:0000313" key="16">
    <source>
        <dbReference type="EMBL" id="QGN17950.1"/>
    </source>
</evidence>
<keyword evidence="8 14" id="KW-0256">Endoplasmic reticulum</keyword>
<dbReference type="PANTHER" id="PTHR12646">
    <property type="entry name" value="NOT56 - RELATED"/>
    <property type="match status" value="1"/>
</dbReference>
<feature type="transmembrane region" description="Helical" evidence="14">
    <location>
        <begin position="314"/>
        <end position="333"/>
    </location>
</feature>
<evidence type="ECO:0000256" key="3">
    <source>
        <dbReference type="ARBA" id="ARBA00011964"/>
    </source>
</evidence>
<evidence type="ECO:0000256" key="10">
    <source>
        <dbReference type="ARBA" id="ARBA00023136"/>
    </source>
</evidence>
<feature type="transmembrane region" description="Helical" evidence="14">
    <location>
        <begin position="215"/>
        <end position="238"/>
    </location>
</feature>
<dbReference type="Proteomes" id="UP000422736">
    <property type="component" value="Chromosome 8"/>
</dbReference>
<evidence type="ECO:0000256" key="7">
    <source>
        <dbReference type="ARBA" id="ARBA00022692"/>
    </source>
</evidence>
<feature type="transmembrane region" description="Helical" evidence="14">
    <location>
        <begin position="142"/>
        <end position="161"/>
    </location>
</feature>
<keyword evidence="17" id="KW-1185">Reference proteome</keyword>
<evidence type="ECO:0000313" key="17">
    <source>
        <dbReference type="Proteomes" id="UP000422736"/>
    </source>
</evidence>
<evidence type="ECO:0000256" key="12">
    <source>
        <dbReference type="ARBA" id="ARBA00049506"/>
    </source>
</evidence>
<feature type="transmembrane region" description="Helical" evidence="14">
    <location>
        <begin position="432"/>
        <end position="451"/>
    </location>
</feature>
<dbReference type="GO" id="GO:0016757">
    <property type="term" value="F:glycosyltransferase activity"/>
    <property type="evidence" value="ECO:0007669"/>
    <property type="project" value="UniProtKB-KW"/>
</dbReference>
<evidence type="ECO:0000256" key="11">
    <source>
        <dbReference type="ARBA" id="ARBA00044743"/>
    </source>
</evidence>
<comment type="catalytic activity">
    <reaction evidence="12 14">
        <text>an alpha-D-Man-(1-&gt;2)-alpha-D-Man-(1-&gt;2)-alpha-D-Man-(1-&gt;3)-[alpha-D-Man-(1-&gt;6)]-beta-D-Man-(1-&gt;4)-beta-D-GlcNAc-(1-&gt;4)-alpha-D-GlcNAc-diphospho-di-trans,poly-cis-dolichol + a di-trans,poly-cis-dolichyl beta-D-mannosyl phosphate = an alpha-D-Man-(1-&gt;2)-alpha-D-Man-(1-&gt;2)-alpha-D-Man-(1-&gt;3)-[alpha-D-Man-(1-&gt;3)-alpha-D-Man-(1-&gt;6)]-beta-D-Man-(1-&gt;4)-beta-D-GlcNAc-(1-&gt;4)-alpha-D-GlcNAc-diphospho-di-trans,poly-cis-dolichol + a di-trans,poly-cis-dolichyl phosphate + H(+)</text>
        <dbReference type="Rhea" id="RHEA:29527"/>
        <dbReference type="Rhea" id="RHEA-COMP:19498"/>
        <dbReference type="Rhea" id="RHEA-COMP:19501"/>
        <dbReference type="Rhea" id="RHEA-COMP:19516"/>
        <dbReference type="Rhea" id="RHEA-COMP:19517"/>
        <dbReference type="ChEBI" id="CHEBI:15378"/>
        <dbReference type="ChEBI" id="CHEBI:57683"/>
        <dbReference type="ChEBI" id="CHEBI:58211"/>
        <dbReference type="ChEBI" id="CHEBI:132515"/>
        <dbReference type="ChEBI" id="CHEBI:132516"/>
        <dbReference type="EC" id="2.4.1.258"/>
    </reaction>
    <physiologicalReaction direction="left-to-right" evidence="12 14">
        <dbReference type="Rhea" id="RHEA:29528"/>
    </physiologicalReaction>
</comment>
<keyword evidence="5 14" id="KW-0328">Glycosyltransferase</keyword>
<organism evidence="16 17">
    <name type="scientific">Kluyveromyces marxianus</name>
    <name type="common">Yeast</name>
    <name type="synonym">Candida kefyr</name>
    <dbReference type="NCBI Taxonomy" id="4911"/>
    <lineage>
        <taxon>Eukaryota</taxon>
        <taxon>Fungi</taxon>
        <taxon>Dikarya</taxon>
        <taxon>Ascomycota</taxon>
        <taxon>Saccharomycotina</taxon>
        <taxon>Saccharomycetes</taxon>
        <taxon>Saccharomycetales</taxon>
        <taxon>Saccharomycetaceae</taxon>
        <taxon>Kluyveromyces</taxon>
    </lineage>
</organism>
<evidence type="ECO:0000256" key="13">
    <source>
        <dbReference type="ARBA" id="ARBA00093457"/>
    </source>
</evidence>
<accession>A0ABX6F2A2</accession>
<keyword evidence="10 14" id="KW-0472">Membrane</keyword>